<gene>
    <name evidence="6" type="ORF">Q0812_05730</name>
</gene>
<reference evidence="6" key="1">
    <citation type="submission" date="2023-07" db="EMBL/GenBank/DDBJ databases">
        <title>Brevundimonas soil sp. nov., isolated from the soil of chemical plant.</title>
        <authorList>
            <person name="Wu N."/>
        </authorList>
    </citation>
    <scope>NUCLEOTIDE SEQUENCE</scope>
    <source>
        <strain evidence="6">XZ-24</strain>
    </source>
</reference>
<keyword evidence="1" id="KW-0963">Cytoplasm</keyword>
<dbReference type="InterPro" id="IPR016154">
    <property type="entry name" value="Heat_shock_Hsp33_C"/>
</dbReference>
<evidence type="ECO:0000313" key="6">
    <source>
        <dbReference type="EMBL" id="MDO1558924.1"/>
    </source>
</evidence>
<evidence type="ECO:0000256" key="4">
    <source>
        <dbReference type="ARBA" id="ARBA00023186"/>
    </source>
</evidence>
<name>A0ABT8SK71_9CAUL</name>
<keyword evidence="2" id="KW-0862">Zinc</keyword>
<dbReference type="PANTHER" id="PTHR30111">
    <property type="entry name" value="33 KDA CHAPERONIN"/>
    <property type="match status" value="1"/>
</dbReference>
<evidence type="ECO:0000256" key="5">
    <source>
        <dbReference type="ARBA" id="ARBA00023284"/>
    </source>
</evidence>
<sequence length="310" mass="33771">MNDSLTQSGLIDDLAAGYQLQDQPLIGRIVRLGPAIDEVLTRHDYPEAVAGLLGEICVLASLVGSSLKFQGRLIVQAQGQGGPVRFVTADYDASGDLRGYAGFDQEAVQALEAETPRPNADQLLGGGVLILTLDQGADFERQQGVVSLEGESLSDAAERYFAQSEQIPTRVRLGVGRVFDGQGERWRAGGLSLQTLAGDAARGETAHAFEHGEALFNTLGVDELVDPTVPADRLLYRLFHEDGVRMNTPTVIRARCRCSHERVMGMLKSFPQDEVEAMRRDDGMVEVRCEYCSRDYRIAPDAVQSSRSSE</sequence>
<dbReference type="NCBIfam" id="NF002386">
    <property type="entry name" value="PRK01402.1"/>
    <property type="match status" value="1"/>
</dbReference>
<keyword evidence="7" id="KW-1185">Reference proteome</keyword>
<keyword evidence="4" id="KW-0143">Chaperone</keyword>
<comment type="caution">
    <text evidence="6">The sequence shown here is derived from an EMBL/GenBank/DDBJ whole genome shotgun (WGS) entry which is preliminary data.</text>
</comment>
<dbReference type="SUPFAM" id="SSF118352">
    <property type="entry name" value="HSP33 redox switch-like"/>
    <property type="match status" value="1"/>
</dbReference>
<dbReference type="Pfam" id="PF01430">
    <property type="entry name" value="HSP33"/>
    <property type="match status" value="1"/>
</dbReference>
<protein>
    <submittedName>
        <fullName evidence="6">Hsp33 family molecular chaperone</fullName>
    </submittedName>
</protein>
<evidence type="ECO:0000256" key="1">
    <source>
        <dbReference type="ARBA" id="ARBA00022490"/>
    </source>
</evidence>
<dbReference type="Proteomes" id="UP001169063">
    <property type="component" value="Unassembled WGS sequence"/>
</dbReference>
<evidence type="ECO:0000313" key="7">
    <source>
        <dbReference type="Proteomes" id="UP001169063"/>
    </source>
</evidence>
<evidence type="ECO:0000256" key="2">
    <source>
        <dbReference type="ARBA" id="ARBA00022833"/>
    </source>
</evidence>
<dbReference type="SUPFAM" id="SSF64397">
    <property type="entry name" value="Hsp33 domain"/>
    <property type="match status" value="1"/>
</dbReference>
<dbReference type="PANTHER" id="PTHR30111:SF1">
    <property type="entry name" value="33 KDA CHAPERONIN"/>
    <property type="match status" value="1"/>
</dbReference>
<dbReference type="PIRSF" id="PIRSF005261">
    <property type="entry name" value="Heat_shock_Hsp33"/>
    <property type="match status" value="1"/>
</dbReference>
<proteinExistence type="predicted"/>
<dbReference type="InterPro" id="IPR016153">
    <property type="entry name" value="Heat_shock_Hsp33_N"/>
</dbReference>
<evidence type="ECO:0000256" key="3">
    <source>
        <dbReference type="ARBA" id="ARBA00023157"/>
    </source>
</evidence>
<dbReference type="InterPro" id="IPR000397">
    <property type="entry name" value="Heat_shock_Hsp33"/>
</dbReference>
<dbReference type="Gene3D" id="1.10.287.480">
    <property type="entry name" value="helix hairpin bin"/>
    <property type="match status" value="1"/>
</dbReference>
<accession>A0ABT8SK71</accession>
<dbReference type="RefSeq" id="WP_302109355.1">
    <property type="nucleotide sequence ID" value="NZ_JAUKTR010000002.1"/>
</dbReference>
<keyword evidence="5" id="KW-0676">Redox-active center</keyword>
<dbReference type="Gene3D" id="3.90.1280.10">
    <property type="entry name" value="HSP33 redox switch-like"/>
    <property type="match status" value="1"/>
</dbReference>
<organism evidence="6 7">
    <name type="scientific">Peiella sedimenti</name>
    <dbReference type="NCBI Taxonomy" id="3061083"/>
    <lineage>
        <taxon>Bacteria</taxon>
        <taxon>Pseudomonadati</taxon>
        <taxon>Pseudomonadota</taxon>
        <taxon>Alphaproteobacteria</taxon>
        <taxon>Caulobacterales</taxon>
        <taxon>Caulobacteraceae</taxon>
        <taxon>Peiella</taxon>
    </lineage>
</organism>
<dbReference type="EMBL" id="JAUKTR010000002">
    <property type="protein sequence ID" value="MDO1558924.1"/>
    <property type="molecule type" value="Genomic_DNA"/>
</dbReference>
<dbReference type="Gene3D" id="3.55.30.10">
    <property type="entry name" value="Hsp33 domain"/>
    <property type="match status" value="1"/>
</dbReference>
<keyword evidence="3" id="KW-1015">Disulfide bond</keyword>
<dbReference type="CDD" id="cd00498">
    <property type="entry name" value="Hsp33"/>
    <property type="match status" value="1"/>
</dbReference>
<dbReference type="InterPro" id="IPR023212">
    <property type="entry name" value="Hsp33_helix_hairpin_bin_dom_sf"/>
</dbReference>